<dbReference type="EMBL" id="CADEBC010000135">
    <property type="protein sequence ID" value="CAB3223714.1"/>
    <property type="molecule type" value="Genomic_DNA"/>
</dbReference>
<proteinExistence type="predicted"/>
<feature type="coiled-coil region" evidence="1">
    <location>
        <begin position="217"/>
        <end position="244"/>
    </location>
</feature>
<comment type="caution">
    <text evidence="3">The sequence shown here is derived from an EMBL/GenBank/DDBJ whole genome shotgun (WGS) entry which is preliminary data.</text>
</comment>
<name>A0A8S0YW14_ARCPL</name>
<evidence type="ECO:0000256" key="1">
    <source>
        <dbReference type="SAM" id="Coils"/>
    </source>
</evidence>
<sequence>MDETGLQLNNRPAPPALLAEKGSKAVSMTTSTEKGETTTVIGCCNAEGVFSAIYAEPHITLLAAIRSGSSAENAITGFKACGVFPLNPRAIPEYAFVGGSSESMPNLIPEMTAIQIETTAVQHEAIFQPETTTFASQLVEEPVANTSSDPGPSGSFEGLVVSTLSNPGPSGSKENYTPSRILKDNSSVPQKVVEARKRSKQVALLLTSEAHIKSRKIKEKEKTIKETKRLIKVEKNNINHTKDQKVTNKPKARKRKAIRRISETSCDEEDVVLCSDTENMDDEVNNCKRCGENHYKTKLVEDWIQCLICELWVHENCTEFEDVCSECGQKKKIELIAAKTKGKGKGIGKRSAGHLSHTTMAKTSGHAGRDGQT</sequence>
<organism evidence="3 4">
    <name type="scientific">Arctia plantaginis</name>
    <name type="common">Wood tiger moth</name>
    <name type="synonym">Phalaena plantaginis</name>
    <dbReference type="NCBI Taxonomy" id="874455"/>
    <lineage>
        <taxon>Eukaryota</taxon>
        <taxon>Metazoa</taxon>
        <taxon>Ecdysozoa</taxon>
        <taxon>Arthropoda</taxon>
        <taxon>Hexapoda</taxon>
        <taxon>Insecta</taxon>
        <taxon>Pterygota</taxon>
        <taxon>Neoptera</taxon>
        <taxon>Endopterygota</taxon>
        <taxon>Lepidoptera</taxon>
        <taxon>Glossata</taxon>
        <taxon>Ditrysia</taxon>
        <taxon>Noctuoidea</taxon>
        <taxon>Erebidae</taxon>
        <taxon>Arctiinae</taxon>
        <taxon>Arctia</taxon>
    </lineage>
</organism>
<feature type="region of interest" description="Disordered" evidence="2">
    <location>
        <begin position="342"/>
        <end position="373"/>
    </location>
</feature>
<gene>
    <name evidence="3" type="ORF">APLA_LOCUS1780</name>
</gene>
<evidence type="ECO:0000313" key="3">
    <source>
        <dbReference type="EMBL" id="CAB3223714.1"/>
    </source>
</evidence>
<protein>
    <recommendedName>
        <fullName evidence="5">Zinc finger PHD-type domain-containing protein</fullName>
    </recommendedName>
</protein>
<keyword evidence="1" id="KW-0175">Coiled coil</keyword>
<dbReference type="OrthoDB" id="7477068at2759"/>
<feature type="compositionally biased region" description="Basic residues" evidence="2">
    <location>
        <begin position="342"/>
        <end position="352"/>
    </location>
</feature>
<keyword evidence="4" id="KW-1185">Reference proteome</keyword>
<dbReference type="AlphaFoldDB" id="A0A8S0YW14"/>
<reference evidence="3 4" key="1">
    <citation type="submission" date="2020-04" db="EMBL/GenBank/DDBJ databases">
        <authorList>
            <person name="Wallbank WR R."/>
            <person name="Pardo Diaz C."/>
            <person name="Kozak K."/>
            <person name="Martin S."/>
            <person name="Jiggins C."/>
            <person name="Moest M."/>
            <person name="Warren A I."/>
            <person name="Byers J.R.P. K."/>
            <person name="Montejo-Kovacevich G."/>
            <person name="Yen C E."/>
        </authorList>
    </citation>
    <scope>NUCLEOTIDE SEQUENCE [LARGE SCALE GENOMIC DNA]</scope>
</reference>
<feature type="region of interest" description="Disordered" evidence="2">
    <location>
        <begin position="142"/>
        <end position="182"/>
    </location>
</feature>
<accession>A0A8S0YW14</accession>
<evidence type="ECO:0000313" key="4">
    <source>
        <dbReference type="Proteomes" id="UP000494106"/>
    </source>
</evidence>
<feature type="compositionally biased region" description="Polar residues" evidence="2">
    <location>
        <begin position="162"/>
        <end position="182"/>
    </location>
</feature>
<evidence type="ECO:0008006" key="5">
    <source>
        <dbReference type="Google" id="ProtNLM"/>
    </source>
</evidence>
<evidence type="ECO:0000256" key="2">
    <source>
        <dbReference type="SAM" id="MobiDB-lite"/>
    </source>
</evidence>
<dbReference type="Proteomes" id="UP000494106">
    <property type="component" value="Unassembled WGS sequence"/>
</dbReference>